<evidence type="ECO:0000256" key="6">
    <source>
        <dbReference type="ARBA" id="ARBA00049030"/>
    </source>
</evidence>
<reference evidence="9 10" key="1">
    <citation type="submission" date="2019-01" db="EMBL/GenBank/DDBJ databases">
        <title>Sequencing of cultivated peanut Arachis hypogaea provides insights into genome evolution and oil improvement.</title>
        <authorList>
            <person name="Chen X."/>
        </authorList>
    </citation>
    <scope>NUCLEOTIDE SEQUENCE [LARGE SCALE GENOMIC DNA]</scope>
    <source>
        <strain evidence="10">cv. Fuhuasheng</strain>
        <tissue evidence="9">Leaves</tissue>
    </source>
</reference>
<dbReference type="AlphaFoldDB" id="A0A444YCH3"/>
<dbReference type="EMBL" id="SDMP01000017">
    <property type="protein sequence ID" value="RYQ99625.1"/>
    <property type="molecule type" value="Genomic_DNA"/>
</dbReference>
<dbReference type="Gene3D" id="1.20.120.1230">
    <property type="match status" value="1"/>
</dbReference>
<evidence type="ECO:0000256" key="1">
    <source>
        <dbReference type="ARBA" id="ARBA00002595"/>
    </source>
</evidence>
<evidence type="ECO:0000256" key="5">
    <source>
        <dbReference type="ARBA" id="ARBA00022679"/>
    </source>
</evidence>
<evidence type="ECO:0000313" key="10">
    <source>
        <dbReference type="Proteomes" id="UP000289738"/>
    </source>
</evidence>
<dbReference type="InterPro" id="IPR000368">
    <property type="entry name" value="Sucrose_synth_GT-B1"/>
</dbReference>
<keyword evidence="5" id="KW-0808">Transferase</keyword>
<dbReference type="EC" id="2.4.1.13" evidence="3"/>
<organism evidence="9 10">
    <name type="scientific">Arachis hypogaea</name>
    <name type="common">Peanut</name>
    <dbReference type="NCBI Taxonomy" id="3818"/>
    <lineage>
        <taxon>Eukaryota</taxon>
        <taxon>Viridiplantae</taxon>
        <taxon>Streptophyta</taxon>
        <taxon>Embryophyta</taxon>
        <taxon>Tracheophyta</taxon>
        <taxon>Spermatophyta</taxon>
        <taxon>Magnoliopsida</taxon>
        <taxon>eudicotyledons</taxon>
        <taxon>Gunneridae</taxon>
        <taxon>Pentapetalae</taxon>
        <taxon>rosids</taxon>
        <taxon>fabids</taxon>
        <taxon>Fabales</taxon>
        <taxon>Fabaceae</taxon>
        <taxon>Papilionoideae</taxon>
        <taxon>50 kb inversion clade</taxon>
        <taxon>dalbergioids sensu lato</taxon>
        <taxon>Dalbergieae</taxon>
        <taxon>Pterocarpus clade</taxon>
        <taxon>Arachis</taxon>
    </lineage>
</organism>
<comment type="catalytic activity">
    <reaction evidence="6">
        <text>an NDP-alpha-D-glucose + D-fructose = a ribonucleoside 5'-diphosphate + sucrose + H(+)</text>
        <dbReference type="Rhea" id="RHEA:16241"/>
        <dbReference type="ChEBI" id="CHEBI:15378"/>
        <dbReference type="ChEBI" id="CHEBI:17992"/>
        <dbReference type="ChEBI" id="CHEBI:37721"/>
        <dbReference type="ChEBI" id="CHEBI:57930"/>
        <dbReference type="ChEBI" id="CHEBI:76533"/>
        <dbReference type="EC" id="2.4.1.13"/>
    </reaction>
</comment>
<keyword evidence="7" id="KW-0812">Transmembrane</keyword>
<evidence type="ECO:0000256" key="7">
    <source>
        <dbReference type="SAM" id="Phobius"/>
    </source>
</evidence>
<dbReference type="PANTHER" id="PTHR45839">
    <property type="match status" value="1"/>
</dbReference>
<sequence>MPSPTTTTTTVTIDDSHHPSSYSLDFVSIQSASDLHLCHRLFISDVAKGFQPPLLLLSQHHTSVACTATVLCICCRLGLWLLSQVEPSEIFLKSISNEVTSVEVIYPSRLSECTIVRRRLGHIALRRTIIHRKYLYATVSLILFSSTLMVLTLPSIAFFWVSFWAYSHWRALQGQSQSSDGNFVLELDFEPFNTSFFRPTLNKSIGNGVEFFNGHLSAKLFHGKESMQPLLEFLRLHIYNGKTFFGRIHMVFNVVILSPRGYFAQDNVLGYPNTGGQVFYILDQVRALENEMLNRINKQGLDITPHILIISPYSRCKYLADLYIVNRFSLT</sequence>
<keyword evidence="7" id="KW-0472">Membrane</keyword>
<dbReference type="STRING" id="3818.A0A444YCH3"/>
<feature type="domain" description="Sucrose synthase first GT-B" evidence="8">
    <location>
        <begin position="243"/>
        <end position="311"/>
    </location>
</feature>
<comment type="caution">
    <text evidence="9">The sequence shown here is derived from an EMBL/GenBank/DDBJ whole genome shotgun (WGS) entry which is preliminary data.</text>
</comment>
<evidence type="ECO:0000259" key="8">
    <source>
        <dbReference type="Pfam" id="PF00862"/>
    </source>
</evidence>
<dbReference type="Gene3D" id="3.40.50.2000">
    <property type="entry name" value="Glycogen Phosphorylase B"/>
    <property type="match status" value="1"/>
</dbReference>
<dbReference type="GO" id="GO:0005985">
    <property type="term" value="P:sucrose metabolic process"/>
    <property type="evidence" value="ECO:0007669"/>
    <property type="project" value="InterPro"/>
</dbReference>
<name>A0A444YCH3_ARAHY</name>
<protein>
    <recommendedName>
        <fullName evidence="3">sucrose synthase</fullName>
        <ecNumber evidence="3">2.4.1.13</ecNumber>
    </recommendedName>
</protein>
<dbReference type="GO" id="GO:0016157">
    <property type="term" value="F:sucrose synthase activity"/>
    <property type="evidence" value="ECO:0007669"/>
    <property type="project" value="UniProtKB-EC"/>
</dbReference>
<comment type="function">
    <text evidence="1">Sucrose-cleaving enzyme that provides UDP-glucose and fructose for various metabolic pathways.</text>
</comment>
<gene>
    <name evidence="9" type="ORF">Ahy_B07g087585</name>
</gene>
<dbReference type="InterPro" id="IPR012820">
    <property type="entry name" value="Sucrose_synthase_pln/cyn"/>
</dbReference>
<comment type="similarity">
    <text evidence="2">Belongs to the glycosyltransferase 1 family. Plant sucrose synthase subfamily.</text>
</comment>
<keyword evidence="7" id="KW-1133">Transmembrane helix</keyword>
<dbReference type="InterPro" id="IPR018786">
    <property type="entry name" value="Mit_KHE1"/>
</dbReference>
<keyword evidence="4" id="KW-0328">Glycosyltransferase</keyword>
<accession>A0A444YCH3</accession>
<keyword evidence="10" id="KW-1185">Reference proteome</keyword>
<evidence type="ECO:0000256" key="3">
    <source>
        <dbReference type="ARBA" id="ARBA00012540"/>
    </source>
</evidence>
<evidence type="ECO:0000256" key="4">
    <source>
        <dbReference type="ARBA" id="ARBA00022676"/>
    </source>
</evidence>
<proteinExistence type="inferred from homology"/>
<dbReference type="Pfam" id="PF00862">
    <property type="entry name" value="GT-B_Sucrose_synth"/>
    <property type="match status" value="1"/>
</dbReference>
<evidence type="ECO:0000256" key="2">
    <source>
        <dbReference type="ARBA" id="ARBA00005894"/>
    </source>
</evidence>
<evidence type="ECO:0000313" key="9">
    <source>
        <dbReference type="EMBL" id="RYQ99625.1"/>
    </source>
</evidence>
<dbReference type="PANTHER" id="PTHR45839:SF7">
    <property type="entry name" value="SUCROSE SYNTHASE 1"/>
    <property type="match status" value="1"/>
</dbReference>
<feature type="transmembrane region" description="Helical" evidence="7">
    <location>
        <begin position="134"/>
        <end position="166"/>
    </location>
</feature>
<dbReference type="Pfam" id="PF10173">
    <property type="entry name" value="Mit_KHE1"/>
    <property type="match status" value="1"/>
</dbReference>
<dbReference type="Proteomes" id="UP000289738">
    <property type="component" value="Chromosome B07"/>
</dbReference>